<keyword evidence="12" id="KW-1185">Reference proteome</keyword>
<feature type="region of interest" description="Disordered" evidence="9">
    <location>
        <begin position="77"/>
        <end position="111"/>
    </location>
</feature>
<dbReference type="Proteomes" id="UP000002358">
    <property type="component" value="Chromosome 3"/>
</dbReference>
<evidence type="ECO:0000256" key="1">
    <source>
        <dbReference type="ARBA" id="ARBA00004123"/>
    </source>
</evidence>
<dbReference type="AlphaFoldDB" id="A0A7M7HAZ2"/>
<evidence type="ECO:0000256" key="5">
    <source>
        <dbReference type="ARBA" id="ARBA00022833"/>
    </source>
</evidence>
<accession>A0A7M7HAZ2</accession>
<dbReference type="EnsemblMetazoa" id="XM_008208039">
    <property type="protein sequence ID" value="XP_008206261"/>
    <property type="gene ID" value="LOC100677990"/>
</dbReference>
<dbReference type="RefSeq" id="XP_008206262.1">
    <property type="nucleotide sequence ID" value="XM_008208040.4"/>
</dbReference>
<dbReference type="InterPro" id="IPR013087">
    <property type="entry name" value="Znf_C2H2_type"/>
</dbReference>
<keyword evidence="6" id="KW-0238">DNA-binding</keyword>
<dbReference type="PANTHER" id="PTHR24376:SF243">
    <property type="entry name" value="C2H2-TYPE DOMAIN-CONTAINING PROTEIN"/>
    <property type="match status" value="1"/>
</dbReference>
<evidence type="ECO:0000256" key="4">
    <source>
        <dbReference type="ARBA" id="ARBA00022771"/>
    </source>
</evidence>
<dbReference type="EnsemblMetazoa" id="XM_008208040">
    <property type="protein sequence ID" value="XP_008206262"/>
    <property type="gene ID" value="LOC100677990"/>
</dbReference>
<dbReference type="InParanoid" id="A0A7M7HAZ2"/>
<sequence length="440" mass="51230">MENLEVDLTSNSKCSATERPDDPNAVVAKTVGEVKALPEIIRTLELRSRQPGVPISVFPTEEKPTFDLLATSIKSNADQTKPFHPDNSQTSGNTYFLRGLPKPNSNSEEGNEELVSDLNFYKRIPNGSYSCELCTEKRIENICKDKTRIVRHLLRAHTHCQTYECPCCQLTFDDHSDFENHKQEEHRNFEKFKAKYIQCDRCEHRSKNKNLLRLHLLRRHAAQYKYVCKCCAKCFKTWKIKHDHEKAIEQKKKGTAKKGYRREYVCEKCNKVLSPKSELVKHMKNVHVQDFKMNRLMYECAHCNKYFLTRKSLLKHLPICHKPLENDLTGYSCPNCDKRLSSKDHLKKHALVHSGERPHLCPECGQAFALLNTMKVHALSHYNIKPYACYICCLSYSQRSALMTHWKSKHKNLPAPEPVEIHQFFDHEGKVFIPCDYEQY</sequence>
<feature type="domain" description="C2H2-type" evidence="10">
    <location>
        <begin position="331"/>
        <end position="358"/>
    </location>
</feature>
<evidence type="ECO:0000256" key="7">
    <source>
        <dbReference type="ARBA" id="ARBA00023242"/>
    </source>
</evidence>
<feature type="region of interest" description="Disordered" evidence="9">
    <location>
        <begin position="1"/>
        <end position="21"/>
    </location>
</feature>
<feature type="domain" description="C2H2-type" evidence="10">
    <location>
        <begin position="359"/>
        <end position="386"/>
    </location>
</feature>
<evidence type="ECO:0000256" key="8">
    <source>
        <dbReference type="PROSITE-ProRule" id="PRU00042"/>
    </source>
</evidence>
<comment type="subcellular location">
    <subcellularLocation>
        <location evidence="1">Nucleus</location>
    </subcellularLocation>
</comment>
<dbReference type="OrthoDB" id="3437960at2759"/>
<dbReference type="FunFam" id="3.30.160.60:FF:000446">
    <property type="entry name" value="Zinc finger protein"/>
    <property type="match status" value="1"/>
</dbReference>
<dbReference type="PROSITE" id="PS50157">
    <property type="entry name" value="ZINC_FINGER_C2H2_2"/>
    <property type="match status" value="5"/>
</dbReference>
<organism evidence="11 12">
    <name type="scientific">Nasonia vitripennis</name>
    <name type="common">Parasitic wasp</name>
    <dbReference type="NCBI Taxonomy" id="7425"/>
    <lineage>
        <taxon>Eukaryota</taxon>
        <taxon>Metazoa</taxon>
        <taxon>Ecdysozoa</taxon>
        <taxon>Arthropoda</taxon>
        <taxon>Hexapoda</taxon>
        <taxon>Insecta</taxon>
        <taxon>Pterygota</taxon>
        <taxon>Neoptera</taxon>
        <taxon>Endopterygota</taxon>
        <taxon>Hymenoptera</taxon>
        <taxon>Apocrita</taxon>
        <taxon>Proctotrupomorpha</taxon>
        <taxon>Chalcidoidea</taxon>
        <taxon>Pteromalidae</taxon>
        <taxon>Pteromalinae</taxon>
        <taxon>Nasonia</taxon>
    </lineage>
</organism>
<evidence type="ECO:0000256" key="3">
    <source>
        <dbReference type="ARBA" id="ARBA00022737"/>
    </source>
</evidence>
<evidence type="ECO:0000256" key="6">
    <source>
        <dbReference type="ARBA" id="ARBA00023125"/>
    </source>
</evidence>
<dbReference type="InterPro" id="IPR036236">
    <property type="entry name" value="Znf_C2H2_sf"/>
</dbReference>
<keyword evidence="3" id="KW-0677">Repeat</keyword>
<evidence type="ECO:0000313" key="12">
    <source>
        <dbReference type="Proteomes" id="UP000002358"/>
    </source>
</evidence>
<dbReference type="GO" id="GO:0001228">
    <property type="term" value="F:DNA-binding transcription activator activity, RNA polymerase II-specific"/>
    <property type="evidence" value="ECO:0007669"/>
    <property type="project" value="TreeGrafter"/>
</dbReference>
<dbReference type="Pfam" id="PF00096">
    <property type="entry name" value="zf-C2H2"/>
    <property type="match status" value="2"/>
</dbReference>
<dbReference type="KEGG" id="nvi:100677990"/>
<evidence type="ECO:0000256" key="2">
    <source>
        <dbReference type="ARBA" id="ARBA00022723"/>
    </source>
</evidence>
<proteinExistence type="predicted"/>
<dbReference type="RefSeq" id="XP_008206261.1">
    <property type="nucleotide sequence ID" value="XM_008208039.4"/>
</dbReference>
<keyword evidence="2" id="KW-0479">Metal-binding</keyword>
<keyword evidence="5" id="KW-0862">Zinc</keyword>
<dbReference type="FunCoup" id="A0A7M7HAZ2">
    <property type="interactions" value="944"/>
</dbReference>
<dbReference type="Gene3D" id="3.30.160.60">
    <property type="entry name" value="Classic Zinc Finger"/>
    <property type="match status" value="3"/>
</dbReference>
<dbReference type="PROSITE" id="PS00028">
    <property type="entry name" value="ZINC_FINGER_C2H2_1"/>
    <property type="match status" value="5"/>
</dbReference>
<dbReference type="SMART" id="SM00355">
    <property type="entry name" value="ZnF_C2H2"/>
    <property type="match status" value="8"/>
</dbReference>
<evidence type="ECO:0000259" key="10">
    <source>
        <dbReference type="PROSITE" id="PS50157"/>
    </source>
</evidence>
<dbReference type="GO" id="GO:0000978">
    <property type="term" value="F:RNA polymerase II cis-regulatory region sequence-specific DNA binding"/>
    <property type="evidence" value="ECO:0007669"/>
    <property type="project" value="TreeGrafter"/>
</dbReference>
<dbReference type="EnsemblMetazoa" id="XM_016983602">
    <property type="protein sequence ID" value="XP_016839091"/>
    <property type="gene ID" value="LOC100677990"/>
</dbReference>
<reference evidence="11" key="1">
    <citation type="submission" date="2021-01" db="UniProtKB">
        <authorList>
            <consortium name="EnsemblMetazoa"/>
        </authorList>
    </citation>
    <scope>IDENTIFICATION</scope>
</reference>
<evidence type="ECO:0000313" key="11">
    <source>
        <dbReference type="EnsemblMetazoa" id="XP_008206262"/>
    </source>
</evidence>
<keyword evidence="7" id="KW-0539">Nucleus</keyword>
<evidence type="ECO:0000256" key="9">
    <source>
        <dbReference type="SAM" id="MobiDB-lite"/>
    </source>
</evidence>
<name>A0A7M7HAZ2_NASVI</name>
<dbReference type="GO" id="GO:0005634">
    <property type="term" value="C:nucleus"/>
    <property type="evidence" value="ECO:0007669"/>
    <property type="project" value="UniProtKB-SubCell"/>
</dbReference>
<keyword evidence="4 8" id="KW-0863">Zinc-finger</keyword>
<feature type="domain" description="C2H2-type" evidence="10">
    <location>
        <begin position="264"/>
        <end position="292"/>
    </location>
</feature>
<dbReference type="RefSeq" id="XP_016839091.1">
    <property type="nucleotide sequence ID" value="XM_016983602.3"/>
</dbReference>
<dbReference type="SMR" id="A0A7M7HAZ2"/>
<feature type="domain" description="C2H2-type" evidence="10">
    <location>
        <begin position="298"/>
        <end position="326"/>
    </location>
</feature>
<dbReference type="GeneID" id="100677990"/>
<dbReference type="PANTHER" id="PTHR24376">
    <property type="entry name" value="ZINC FINGER PROTEIN"/>
    <property type="match status" value="1"/>
</dbReference>
<feature type="domain" description="C2H2-type" evidence="10">
    <location>
        <begin position="163"/>
        <end position="191"/>
    </location>
</feature>
<protein>
    <recommendedName>
        <fullName evidence="10">C2H2-type domain-containing protein</fullName>
    </recommendedName>
</protein>
<dbReference type="GO" id="GO:0008270">
    <property type="term" value="F:zinc ion binding"/>
    <property type="evidence" value="ECO:0007669"/>
    <property type="project" value="UniProtKB-KW"/>
</dbReference>
<dbReference type="SUPFAM" id="SSF57667">
    <property type="entry name" value="beta-beta-alpha zinc fingers"/>
    <property type="match status" value="3"/>
</dbReference>